<dbReference type="Pfam" id="PF04991">
    <property type="entry name" value="LicD"/>
    <property type="match status" value="1"/>
</dbReference>
<dbReference type="EMBL" id="QSDG01000041">
    <property type="protein sequence ID" value="RGY63639.1"/>
    <property type="molecule type" value="Genomic_DNA"/>
</dbReference>
<dbReference type="AlphaFoldDB" id="A0A413JRZ0"/>
<evidence type="ECO:0000313" key="2">
    <source>
        <dbReference type="EMBL" id="RGY63639.1"/>
    </source>
</evidence>
<dbReference type="InterPro" id="IPR052942">
    <property type="entry name" value="LPS_cholinephosphotransferase"/>
</dbReference>
<accession>A0A413JRZ0</accession>
<dbReference type="InterPro" id="IPR007074">
    <property type="entry name" value="LicD/FKTN/FKRP_NTP_transf"/>
</dbReference>
<dbReference type="PANTHER" id="PTHR43404:SF1">
    <property type="entry name" value="MNN4P"/>
    <property type="match status" value="1"/>
</dbReference>
<evidence type="ECO:0000259" key="1">
    <source>
        <dbReference type="Pfam" id="PF04991"/>
    </source>
</evidence>
<evidence type="ECO:0000313" key="3">
    <source>
        <dbReference type="Proteomes" id="UP000284614"/>
    </source>
</evidence>
<comment type="caution">
    <text evidence="2">The sequence shown here is derived from an EMBL/GenBank/DDBJ whole genome shotgun (WGS) entry which is preliminary data.</text>
</comment>
<reference evidence="2 3" key="1">
    <citation type="submission" date="2018-08" db="EMBL/GenBank/DDBJ databases">
        <title>A genome reference for cultivated species of the human gut microbiota.</title>
        <authorList>
            <person name="Zou Y."/>
            <person name="Xue W."/>
            <person name="Luo G."/>
        </authorList>
    </citation>
    <scope>NUCLEOTIDE SEQUENCE [LARGE SCALE GENOMIC DNA]</scope>
    <source>
        <strain evidence="2 3">OF01-1</strain>
    </source>
</reference>
<organism evidence="2 3">
    <name type="scientific">Bacteroides fragilis</name>
    <dbReference type="NCBI Taxonomy" id="817"/>
    <lineage>
        <taxon>Bacteria</taxon>
        <taxon>Pseudomonadati</taxon>
        <taxon>Bacteroidota</taxon>
        <taxon>Bacteroidia</taxon>
        <taxon>Bacteroidales</taxon>
        <taxon>Bacteroidaceae</taxon>
        <taxon>Bacteroides</taxon>
    </lineage>
</organism>
<feature type="domain" description="LicD/FKTN/FKRP nucleotidyltransferase" evidence="1">
    <location>
        <begin position="60"/>
        <end position="103"/>
    </location>
</feature>
<dbReference type="GO" id="GO:0009100">
    <property type="term" value="P:glycoprotein metabolic process"/>
    <property type="evidence" value="ECO:0007669"/>
    <property type="project" value="UniProtKB-ARBA"/>
</dbReference>
<protein>
    <recommendedName>
        <fullName evidence="1">LicD/FKTN/FKRP nucleotidyltransferase domain-containing protein</fullName>
    </recommendedName>
</protein>
<gene>
    <name evidence="2" type="ORF">DXA27_22830</name>
</gene>
<name>A0A413JRZ0_BACFG</name>
<proteinExistence type="predicted"/>
<dbReference type="Proteomes" id="UP000284614">
    <property type="component" value="Unassembled WGS sequence"/>
</dbReference>
<sequence>MAMNMILLLKSFVRALGLKNLLYPVYSHTLLKVYKRRQNRLFNGGNKELLFLVDDVLTRHECVFWLNYGTLLGAYRDHDFITHDNDLDIGMYWKDREGVKEWLADAGLKLLSIITYGNPDAPDSAEYRFEYHGTCIDINFYEVETGVAITYNPLFFSEKDYNVRGASIPVKVERVDSPFTNLKKITFLGRTFYVPENTEEYLIANYGENFMTPISDFNYHDYALNITAYSEEEKSGSFYRYNF</sequence>
<dbReference type="PANTHER" id="PTHR43404">
    <property type="entry name" value="LIPOPOLYSACCHARIDE CHOLINEPHOSPHOTRANSFERASE LICD"/>
    <property type="match status" value="1"/>
</dbReference>